<dbReference type="PANTHER" id="PTHR10000">
    <property type="entry name" value="PHOSPHOSERINE PHOSPHATASE"/>
    <property type="match status" value="1"/>
</dbReference>
<name>A0ABW1YC17_9DEIO</name>
<dbReference type="Pfam" id="PF08282">
    <property type="entry name" value="Hydrolase_3"/>
    <property type="match status" value="1"/>
</dbReference>
<dbReference type="InterPro" id="IPR000150">
    <property type="entry name" value="Cof"/>
</dbReference>
<dbReference type="InterPro" id="IPR023214">
    <property type="entry name" value="HAD_sf"/>
</dbReference>
<gene>
    <name evidence="1" type="ORF">ACFP81_02135</name>
</gene>
<dbReference type="GO" id="GO:0016787">
    <property type="term" value="F:hydrolase activity"/>
    <property type="evidence" value="ECO:0007669"/>
    <property type="project" value="UniProtKB-KW"/>
</dbReference>
<dbReference type="NCBIfam" id="TIGR00099">
    <property type="entry name" value="Cof-subfamily"/>
    <property type="match status" value="1"/>
</dbReference>
<dbReference type="SUPFAM" id="SSF56784">
    <property type="entry name" value="HAD-like"/>
    <property type="match status" value="1"/>
</dbReference>
<sequence>MLGMVCIDVDGTLVGTDNSVRADVWDALAALHAEGVHLVLCSGRPAFGAARGYAERLEPSGWHVFQNGASVVQVAEQKSLSESFPAEQLTRLLQQAHANGRTLEIYTDTEYASTTQGPLDQAHAELLGLPYQPRTPEELQGKVVRAQWLVPYAEYPKLQAEMVPELDYHPAGSPRMTDVLFMSMTRRGVSKGSAIRRIAQEYGVPLERTMMVGDGENDLSAMSVVGHKVAMGNADTALLNAAEHKVSHVDAGGLLEALELARTL</sequence>
<dbReference type="Gene3D" id="3.30.1240.10">
    <property type="match status" value="1"/>
</dbReference>
<comment type="caution">
    <text evidence="1">The sequence shown here is derived from an EMBL/GenBank/DDBJ whole genome shotgun (WGS) entry which is preliminary data.</text>
</comment>
<dbReference type="EMBL" id="JBHSWD010000001">
    <property type="protein sequence ID" value="MFC6590945.1"/>
    <property type="molecule type" value="Genomic_DNA"/>
</dbReference>
<evidence type="ECO:0000313" key="1">
    <source>
        <dbReference type="EMBL" id="MFC6590945.1"/>
    </source>
</evidence>
<dbReference type="PANTHER" id="PTHR10000:SF8">
    <property type="entry name" value="HAD SUPERFAMILY HYDROLASE-LIKE, TYPE 3"/>
    <property type="match status" value="1"/>
</dbReference>
<keyword evidence="2" id="KW-1185">Reference proteome</keyword>
<accession>A0ABW1YC17</accession>
<reference evidence="2" key="1">
    <citation type="journal article" date="2019" name="Int. J. Syst. Evol. Microbiol.">
        <title>The Global Catalogue of Microorganisms (GCM) 10K type strain sequencing project: providing services to taxonomists for standard genome sequencing and annotation.</title>
        <authorList>
            <consortium name="The Broad Institute Genomics Platform"/>
            <consortium name="The Broad Institute Genome Sequencing Center for Infectious Disease"/>
            <person name="Wu L."/>
            <person name="Ma J."/>
        </authorList>
    </citation>
    <scope>NUCLEOTIDE SEQUENCE [LARGE SCALE GENOMIC DNA]</scope>
    <source>
        <strain evidence="2">CGMCC 1.15772</strain>
    </source>
</reference>
<dbReference type="Gene3D" id="3.40.50.1000">
    <property type="entry name" value="HAD superfamily/HAD-like"/>
    <property type="match status" value="1"/>
</dbReference>
<dbReference type="InterPro" id="IPR006379">
    <property type="entry name" value="HAD-SF_hydro_IIB"/>
</dbReference>
<dbReference type="NCBIfam" id="TIGR01484">
    <property type="entry name" value="HAD-SF-IIB"/>
    <property type="match status" value="1"/>
</dbReference>
<keyword evidence="1" id="KW-0378">Hydrolase</keyword>
<proteinExistence type="predicted"/>
<organism evidence="1 2">
    <name type="scientific">Deinococcus lacus</name>
    <dbReference type="NCBI Taxonomy" id="392561"/>
    <lineage>
        <taxon>Bacteria</taxon>
        <taxon>Thermotogati</taxon>
        <taxon>Deinococcota</taxon>
        <taxon>Deinococci</taxon>
        <taxon>Deinococcales</taxon>
        <taxon>Deinococcaceae</taxon>
        <taxon>Deinococcus</taxon>
    </lineage>
</organism>
<dbReference type="Proteomes" id="UP001596297">
    <property type="component" value="Unassembled WGS sequence"/>
</dbReference>
<dbReference type="RefSeq" id="WP_380081953.1">
    <property type="nucleotide sequence ID" value="NZ_JBHSWD010000001.1"/>
</dbReference>
<protein>
    <submittedName>
        <fullName evidence="1">Cof-type HAD-IIB family hydrolase</fullName>
    </submittedName>
</protein>
<evidence type="ECO:0000313" key="2">
    <source>
        <dbReference type="Proteomes" id="UP001596297"/>
    </source>
</evidence>
<dbReference type="InterPro" id="IPR036412">
    <property type="entry name" value="HAD-like_sf"/>
</dbReference>